<feature type="transmembrane region" description="Helical" evidence="1">
    <location>
        <begin position="80"/>
        <end position="102"/>
    </location>
</feature>
<feature type="transmembrane region" description="Helical" evidence="1">
    <location>
        <begin position="357"/>
        <end position="378"/>
    </location>
</feature>
<feature type="transmembrane region" description="Helical" evidence="1">
    <location>
        <begin position="9"/>
        <end position="33"/>
    </location>
</feature>
<dbReference type="AlphaFoldDB" id="A0A0G0SXS7"/>
<keyword evidence="1" id="KW-0812">Transmembrane</keyword>
<organism evidence="2 3">
    <name type="scientific">Candidatus Woesebacteria bacterium GW2011_GWB1_40_101</name>
    <dbReference type="NCBI Taxonomy" id="1618575"/>
    <lineage>
        <taxon>Bacteria</taxon>
        <taxon>Candidatus Woeseibacteriota</taxon>
    </lineage>
</organism>
<feature type="transmembrane region" description="Helical" evidence="1">
    <location>
        <begin position="109"/>
        <end position="125"/>
    </location>
</feature>
<keyword evidence="1" id="KW-0472">Membrane</keyword>
<proteinExistence type="predicted"/>
<accession>A0A0G0SXS7</accession>
<sequence length="509" mass="58533">MKVFSTKQILIFFAILSVLSFLTLGRILSFHFWRDDWDRLWAANYSLNTSLANWTFNPDHHPGSTVEQLIGVKLFGFNPIYWQGFAIFLRILNSASIALMMYGITKSKKAAFLSGIFFATFAGGIEPYTWVSAHTSALIIFFFALTVYFWVRASWLSLFFLIITLSISPGRAFFLPFFLLIWDLGLFWRSSGKKGDKFLLARFISVISIILFVYIFLKAKFGYGVTFPNIVSPIYLERLFSSLGNLFSGWAFPINEIASTVAFESLSPLMKAFSIAALTLGMFYFVYSLMILINFIFKKDLKNHIYLFFLSWIGLSYIPNWLFDTSLEVATSHRYLAVSTVGFVCLVAYTLSRSKNFLTYLFIVVFLSLNILTANRILKSQYPYRSFELTEALWTKIDNDVPKDKKVYLFIYQGEGLTRRMLLDWSGPGAFGVKRNINDIDYLPVVTDDRKLITSLVCDENAQRPTAGGWRVRGEKIKLEDIYSWNYENGEIVNTSYQTREELKSICSI</sequence>
<evidence type="ECO:0008006" key="4">
    <source>
        <dbReference type="Google" id="ProtNLM"/>
    </source>
</evidence>
<protein>
    <recommendedName>
        <fullName evidence="4">Glycosyltransferase RgtA/B/C/D-like domain-containing protein</fullName>
    </recommendedName>
</protein>
<evidence type="ECO:0000313" key="2">
    <source>
        <dbReference type="EMBL" id="KKR39600.1"/>
    </source>
</evidence>
<feature type="transmembrane region" description="Helical" evidence="1">
    <location>
        <begin position="335"/>
        <end position="351"/>
    </location>
</feature>
<gene>
    <name evidence="2" type="ORF">UT72_C0005G0016</name>
</gene>
<feature type="transmembrane region" description="Helical" evidence="1">
    <location>
        <begin position="199"/>
        <end position="217"/>
    </location>
</feature>
<evidence type="ECO:0000256" key="1">
    <source>
        <dbReference type="SAM" id="Phobius"/>
    </source>
</evidence>
<name>A0A0G0SXS7_9BACT</name>
<reference evidence="2 3" key="1">
    <citation type="journal article" date="2015" name="Nature">
        <title>rRNA introns, odd ribosomes, and small enigmatic genomes across a large radiation of phyla.</title>
        <authorList>
            <person name="Brown C.T."/>
            <person name="Hug L.A."/>
            <person name="Thomas B.C."/>
            <person name="Sharon I."/>
            <person name="Castelle C.J."/>
            <person name="Singh A."/>
            <person name="Wilkins M.J."/>
            <person name="Williams K.H."/>
            <person name="Banfield J.F."/>
        </authorList>
    </citation>
    <scope>NUCLEOTIDE SEQUENCE [LARGE SCALE GENOMIC DNA]</scope>
</reference>
<feature type="transmembrane region" description="Helical" evidence="1">
    <location>
        <begin position="158"/>
        <end position="179"/>
    </location>
</feature>
<evidence type="ECO:0000313" key="3">
    <source>
        <dbReference type="Proteomes" id="UP000034687"/>
    </source>
</evidence>
<comment type="caution">
    <text evidence="2">The sequence shown here is derived from an EMBL/GenBank/DDBJ whole genome shotgun (WGS) entry which is preliminary data.</text>
</comment>
<feature type="transmembrane region" description="Helical" evidence="1">
    <location>
        <begin position="131"/>
        <end position="151"/>
    </location>
</feature>
<feature type="transmembrane region" description="Helical" evidence="1">
    <location>
        <begin position="303"/>
        <end position="323"/>
    </location>
</feature>
<dbReference type="Proteomes" id="UP000034687">
    <property type="component" value="Unassembled WGS sequence"/>
</dbReference>
<feature type="transmembrane region" description="Helical" evidence="1">
    <location>
        <begin position="275"/>
        <end position="297"/>
    </location>
</feature>
<keyword evidence="1" id="KW-1133">Transmembrane helix</keyword>
<dbReference type="EMBL" id="LBXW01000005">
    <property type="protein sequence ID" value="KKR39600.1"/>
    <property type="molecule type" value="Genomic_DNA"/>
</dbReference>